<keyword evidence="1" id="KW-0732">Signal</keyword>
<keyword evidence="4" id="KW-1185">Reference proteome</keyword>
<dbReference type="EMBL" id="FORR01000008">
    <property type="protein sequence ID" value="SFJ36863.1"/>
    <property type="molecule type" value="Genomic_DNA"/>
</dbReference>
<protein>
    <submittedName>
        <fullName evidence="3">YtkA-like</fullName>
    </submittedName>
</protein>
<organism evidence="3 4">
    <name type="scientific">Thermoflavimicrobium dichotomicum</name>
    <dbReference type="NCBI Taxonomy" id="46223"/>
    <lineage>
        <taxon>Bacteria</taxon>
        <taxon>Bacillati</taxon>
        <taxon>Bacillota</taxon>
        <taxon>Bacilli</taxon>
        <taxon>Bacillales</taxon>
        <taxon>Thermoactinomycetaceae</taxon>
        <taxon>Thermoflavimicrobium</taxon>
    </lineage>
</organism>
<dbReference type="OrthoDB" id="2679563at2"/>
<dbReference type="Gene3D" id="2.60.40.10">
    <property type="entry name" value="Immunoglobulins"/>
    <property type="match status" value="1"/>
</dbReference>
<feature type="signal peptide" evidence="1">
    <location>
        <begin position="1"/>
        <end position="24"/>
    </location>
</feature>
<dbReference type="AlphaFoldDB" id="A0A1I3QRI7"/>
<proteinExistence type="predicted"/>
<feature type="domain" description="YtkA-like" evidence="2">
    <location>
        <begin position="159"/>
        <end position="235"/>
    </location>
</feature>
<dbReference type="InterPro" id="IPR013783">
    <property type="entry name" value="Ig-like_fold"/>
</dbReference>
<accession>A0A1I3QRI7</accession>
<dbReference type="STRING" id="46223.SAMN05421852_10878"/>
<gene>
    <name evidence="3" type="ORF">SAMN05421852_10878</name>
</gene>
<feature type="domain" description="YtkA-like" evidence="2">
    <location>
        <begin position="48"/>
        <end position="125"/>
    </location>
</feature>
<reference evidence="3 4" key="1">
    <citation type="submission" date="2016-10" db="EMBL/GenBank/DDBJ databases">
        <authorList>
            <person name="de Groot N.N."/>
        </authorList>
    </citation>
    <scope>NUCLEOTIDE SEQUENCE [LARGE SCALE GENOMIC DNA]</scope>
    <source>
        <strain evidence="3 4">DSM 44778</strain>
    </source>
</reference>
<evidence type="ECO:0000259" key="2">
    <source>
        <dbReference type="Pfam" id="PF13115"/>
    </source>
</evidence>
<dbReference type="Pfam" id="PF13115">
    <property type="entry name" value="YtkA"/>
    <property type="match status" value="2"/>
</dbReference>
<name>A0A1I3QRI7_9BACL</name>
<sequence>MNRRVRFFFSGFLLISLLWLTACQQQSDHQHHQNTDKTDKPQSTASLSIEFQAKPTPVEIGQPIQLSTTVKRGNQPATDATVKLEVWEKNSKDPHQMLETKQVEKGTYATSQTFKQAGEYLVVVHATAPQVHQMISGKFQVGKETEGHSHQGHVHDQAINLHVMLPQQAKKGQATSLVGHVQKEGKPLTQARVRFEIWQEGKEQRQYVDTKENQPGEYTASYTFPETGTYHIKLHVEKESEHLHEHKEEKLTVQ</sequence>
<feature type="chain" id="PRO_5011612665" evidence="1">
    <location>
        <begin position="25"/>
        <end position="254"/>
    </location>
</feature>
<dbReference type="InterPro" id="IPR032693">
    <property type="entry name" value="YtkA-like_dom"/>
</dbReference>
<evidence type="ECO:0000256" key="1">
    <source>
        <dbReference type="SAM" id="SignalP"/>
    </source>
</evidence>
<dbReference type="RefSeq" id="WP_093229904.1">
    <property type="nucleotide sequence ID" value="NZ_FORR01000008.1"/>
</dbReference>
<evidence type="ECO:0000313" key="3">
    <source>
        <dbReference type="EMBL" id="SFJ36863.1"/>
    </source>
</evidence>
<evidence type="ECO:0000313" key="4">
    <source>
        <dbReference type="Proteomes" id="UP000199545"/>
    </source>
</evidence>
<dbReference type="PROSITE" id="PS51257">
    <property type="entry name" value="PROKAR_LIPOPROTEIN"/>
    <property type="match status" value="1"/>
</dbReference>
<dbReference type="Proteomes" id="UP000199545">
    <property type="component" value="Unassembled WGS sequence"/>
</dbReference>